<reference evidence="1 2" key="1">
    <citation type="journal article" date="2016" name="Antonie Van Leeuwenhoek">
        <title>Photobacterium sanguinicancri sp. nov. isolated from marine animals.</title>
        <authorList>
            <person name="Gomez-Gil B."/>
            <person name="Roque A."/>
            <person name="Rotllant G."/>
            <person name="Romalde J.L."/>
            <person name="Doce A."/>
            <person name="Eggermont M."/>
            <person name="Defoirdt T."/>
        </authorList>
    </citation>
    <scope>NUCLEOTIDE SEQUENCE [LARGE SCALE GENOMIC DNA]</scope>
    <source>
        <strain evidence="1 2">CAIM 1827</strain>
    </source>
</reference>
<evidence type="ECO:0000313" key="1">
    <source>
        <dbReference type="EMBL" id="OZS41211.1"/>
    </source>
</evidence>
<dbReference type="EMBL" id="NOIF01000557">
    <property type="protein sequence ID" value="OZS41211.1"/>
    <property type="molecule type" value="Genomic_DNA"/>
</dbReference>
<organism evidence="1 2">
    <name type="scientific">Photobacterium sanguinicancri</name>
    <dbReference type="NCBI Taxonomy" id="875932"/>
    <lineage>
        <taxon>Bacteria</taxon>
        <taxon>Pseudomonadati</taxon>
        <taxon>Pseudomonadota</taxon>
        <taxon>Gammaproteobacteria</taxon>
        <taxon>Vibrionales</taxon>
        <taxon>Vibrionaceae</taxon>
        <taxon>Photobacterium</taxon>
    </lineage>
</organism>
<proteinExistence type="predicted"/>
<gene>
    <name evidence="1" type="ORF">ASV53_25080</name>
</gene>
<keyword evidence="2" id="KW-1185">Reference proteome</keyword>
<feature type="non-terminal residue" evidence="1">
    <location>
        <position position="115"/>
    </location>
</feature>
<feature type="non-terminal residue" evidence="1">
    <location>
        <position position="1"/>
    </location>
</feature>
<dbReference type="InterPro" id="IPR008930">
    <property type="entry name" value="Terpenoid_cyclase/PrenylTrfase"/>
</dbReference>
<evidence type="ECO:0000313" key="2">
    <source>
        <dbReference type="Proteomes" id="UP000215999"/>
    </source>
</evidence>
<dbReference type="SUPFAM" id="SSF48239">
    <property type="entry name" value="Terpenoid cyclases/Protein prenyltransferases"/>
    <property type="match status" value="1"/>
</dbReference>
<dbReference type="Gene3D" id="1.50.10.20">
    <property type="match status" value="1"/>
</dbReference>
<dbReference type="Proteomes" id="UP000215999">
    <property type="component" value="Unassembled WGS sequence"/>
</dbReference>
<sequence length="115" mass="12173">QEGITAVKAALVKRLDADRQTDGWGWPGHGANVRATTRVAPGLYRAGDAIHKDQAVKGQAWLAGQQKVDGSFANDWGPSWRALATAQAVPVLRGLQSFDSIGANPARAVTVDGWV</sequence>
<accession>A0ABX4FQC5</accession>
<protein>
    <submittedName>
        <fullName evidence="1">Adhesion protein</fullName>
    </submittedName>
</protein>
<comment type="caution">
    <text evidence="1">The sequence shown here is derived from an EMBL/GenBank/DDBJ whole genome shotgun (WGS) entry which is preliminary data.</text>
</comment>
<name>A0ABX4FQC5_9GAMM</name>